<dbReference type="PANTHER" id="PTHR12526">
    <property type="entry name" value="GLYCOSYLTRANSFERASE"/>
    <property type="match status" value="1"/>
</dbReference>
<dbReference type="AlphaFoldDB" id="A0A4R7P1M2"/>
<gene>
    <name evidence="3" type="ORF">DFR24_3790</name>
</gene>
<dbReference type="InterPro" id="IPR001296">
    <property type="entry name" value="Glyco_trans_1"/>
</dbReference>
<comment type="caution">
    <text evidence="3">The sequence shown here is derived from an EMBL/GenBank/DDBJ whole genome shotgun (WGS) entry which is preliminary data.</text>
</comment>
<protein>
    <submittedName>
        <fullName evidence="3">Glycosyltransferase involved in cell wall biosynthesis</fullName>
    </submittedName>
</protein>
<dbReference type="OrthoDB" id="9795746at2"/>
<feature type="domain" description="Glycosyltransferase subfamily 4-like N-terminal" evidence="2">
    <location>
        <begin position="13"/>
        <end position="149"/>
    </location>
</feature>
<dbReference type="EMBL" id="SOBT01000010">
    <property type="protein sequence ID" value="TDU26760.1"/>
    <property type="molecule type" value="Genomic_DNA"/>
</dbReference>
<dbReference type="Gene3D" id="3.40.50.2000">
    <property type="entry name" value="Glycogen Phosphorylase B"/>
    <property type="match status" value="2"/>
</dbReference>
<dbReference type="InterPro" id="IPR028098">
    <property type="entry name" value="Glyco_trans_4-like_N"/>
</dbReference>
<dbReference type="Proteomes" id="UP000295341">
    <property type="component" value="Unassembled WGS sequence"/>
</dbReference>
<dbReference type="GO" id="GO:1901135">
    <property type="term" value="P:carbohydrate derivative metabolic process"/>
    <property type="evidence" value="ECO:0007669"/>
    <property type="project" value="UniProtKB-ARBA"/>
</dbReference>
<evidence type="ECO:0000259" key="2">
    <source>
        <dbReference type="Pfam" id="PF13439"/>
    </source>
</evidence>
<proteinExistence type="predicted"/>
<dbReference type="SUPFAM" id="SSF53756">
    <property type="entry name" value="UDP-Glycosyltransferase/glycogen phosphorylase"/>
    <property type="match status" value="1"/>
</dbReference>
<dbReference type="GO" id="GO:0016757">
    <property type="term" value="F:glycosyltransferase activity"/>
    <property type="evidence" value="ECO:0007669"/>
    <property type="project" value="InterPro"/>
</dbReference>
<accession>A0A4R7P1M2</accession>
<reference evidence="3 4" key="1">
    <citation type="submission" date="2019-03" db="EMBL/GenBank/DDBJ databases">
        <title>Genomic Encyclopedia of Type Strains, Phase IV (KMG-IV): sequencing the most valuable type-strain genomes for metagenomic binning, comparative biology and taxonomic classification.</title>
        <authorList>
            <person name="Goeker M."/>
        </authorList>
    </citation>
    <scope>NUCLEOTIDE SEQUENCE [LARGE SCALE GENOMIC DNA]</scope>
    <source>
        <strain evidence="3 4">DSM 26377</strain>
    </source>
</reference>
<name>A0A4R7P1M2_9GAMM</name>
<dbReference type="Pfam" id="PF00534">
    <property type="entry name" value="Glycos_transf_1"/>
    <property type="match status" value="1"/>
</dbReference>
<dbReference type="CDD" id="cd03811">
    <property type="entry name" value="GT4_GT28_WabH-like"/>
    <property type="match status" value="1"/>
</dbReference>
<keyword evidence="3" id="KW-0808">Transferase</keyword>
<feature type="domain" description="Glycosyl transferase family 1" evidence="1">
    <location>
        <begin position="161"/>
        <end position="324"/>
    </location>
</feature>
<evidence type="ECO:0000259" key="1">
    <source>
        <dbReference type="Pfam" id="PF00534"/>
    </source>
</evidence>
<keyword evidence="4" id="KW-1185">Reference proteome</keyword>
<organism evidence="3 4">
    <name type="scientific">Panacagrimonas perspica</name>
    <dbReference type="NCBI Taxonomy" id="381431"/>
    <lineage>
        <taxon>Bacteria</taxon>
        <taxon>Pseudomonadati</taxon>
        <taxon>Pseudomonadota</taxon>
        <taxon>Gammaproteobacteria</taxon>
        <taxon>Nevskiales</taxon>
        <taxon>Nevskiaceae</taxon>
        <taxon>Panacagrimonas</taxon>
    </lineage>
</organism>
<sequence length="351" mass="39192">MIRSLQVIASPRMGGAEMTFVRQVQGLNRAGHVSVAAVRRRSALVDALAGLQGLHELSMANYIDLVSVFGIRRLVREHECSVVQSWMSRATWLTRAPRGCVHVSRLGGYYHPRYFRHAHGWVTVTHSLRDWMVQQGFPADRVEYIRNFIPVLAPGTPPPFTRAQLGIPDDALLIVSMGRFIDKKGYQDLLPAFSSLGATRGGRPLHLLLMGRGPQRKELEALATDAPDRVHFPGWVDQPVAALQLADVFICPSREEAHGNVMLEAWSQGLPVISTRTDGGRELIVDGDNGLLCDIGDVQGMADVLRRVIESAALREQLAGRGRETQRTRHDESSTVNAYLSFYDRLRQRYR</sequence>
<evidence type="ECO:0000313" key="4">
    <source>
        <dbReference type="Proteomes" id="UP000295341"/>
    </source>
</evidence>
<dbReference type="Pfam" id="PF13439">
    <property type="entry name" value="Glyco_transf_4"/>
    <property type="match status" value="1"/>
</dbReference>
<dbReference type="RefSeq" id="WP_133882929.1">
    <property type="nucleotide sequence ID" value="NZ_MWIN01000007.1"/>
</dbReference>
<evidence type="ECO:0000313" key="3">
    <source>
        <dbReference type="EMBL" id="TDU26760.1"/>
    </source>
</evidence>